<dbReference type="OrthoDB" id="9808516at2"/>
<protein>
    <submittedName>
        <fullName evidence="2">Uncharacterized protein</fullName>
    </submittedName>
</protein>
<keyword evidence="3" id="KW-1185">Reference proteome</keyword>
<dbReference type="EMBL" id="LJYW01000001">
    <property type="protein sequence ID" value="KPL55344.1"/>
    <property type="molecule type" value="Genomic_DNA"/>
</dbReference>
<proteinExistence type="predicted"/>
<evidence type="ECO:0000256" key="1">
    <source>
        <dbReference type="SAM" id="MobiDB-lite"/>
    </source>
</evidence>
<evidence type="ECO:0000313" key="2">
    <source>
        <dbReference type="EMBL" id="KPL55344.1"/>
    </source>
</evidence>
<gene>
    <name evidence="2" type="ORF">ABB55_26485</name>
</gene>
<accession>A0A0P6VRH1</accession>
<evidence type="ECO:0000313" key="3">
    <source>
        <dbReference type="Proteomes" id="UP000048984"/>
    </source>
</evidence>
<name>A0A0P6VRH1_9HYPH</name>
<organism evidence="2 3">
    <name type="scientific">Prosthecodimorpha hirschii</name>
    <dbReference type="NCBI Taxonomy" id="665126"/>
    <lineage>
        <taxon>Bacteria</taxon>
        <taxon>Pseudomonadati</taxon>
        <taxon>Pseudomonadota</taxon>
        <taxon>Alphaproteobacteria</taxon>
        <taxon>Hyphomicrobiales</taxon>
        <taxon>Ancalomicrobiaceae</taxon>
        <taxon>Prosthecodimorpha</taxon>
    </lineage>
</organism>
<sequence length="81" mass="8998">MLHAMSDHGPCGGFRGFEDVRWAVSTAEPKLDEMLADPMVRLVMRRDHLDPAEVRRFMVETAEGLKSGRPGPTLPPSPHFG</sequence>
<reference evidence="2 3" key="2">
    <citation type="submission" date="2015-10" db="EMBL/GenBank/DDBJ databases">
        <title>Draft Genome Sequence of Prosthecomicrobium hirschii ATCC 27832.</title>
        <authorList>
            <person name="Daniel J."/>
            <person name="Givan S.A."/>
            <person name="Brun Y.V."/>
            <person name="Brown P.J."/>
        </authorList>
    </citation>
    <scope>NUCLEOTIDE SEQUENCE [LARGE SCALE GENOMIC DNA]</scope>
    <source>
        <strain evidence="2 3">16</strain>
    </source>
</reference>
<feature type="region of interest" description="Disordered" evidence="1">
    <location>
        <begin position="61"/>
        <end position="81"/>
    </location>
</feature>
<dbReference type="AlphaFoldDB" id="A0A0P6VRH1"/>
<feature type="compositionally biased region" description="Pro residues" evidence="1">
    <location>
        <begin position="72"/>
        <end position="81"/>
    </location>
</feature>
<dbReference type="RefSeq" id="WP_054361510.1">
    <property type="nucleotide sequence ID" value="NZ_JAPCYQ010000001.1"/>
</dbReference>
<comment type="caution">
    <text evidence="2">The sequence shown here is derived from an EMBL/GenBank/DDBJ whole genome shotgun (WGS) entry which is preliminary data.</text>
</comment>
<reference evidence="2 3" key="1">
    <citation type="submission" date="2015-09" db="EMBL/GenBank/DDBJ databases">
        <authorList>
            <person name="Jackson K.R."/>
            <person name="Lunt B.L."/>
            <person name="Fisher J.N.B."/>
            <person name="Gardner A.V."/>
            <person name="Bailey M.E."/>
            <person name="Deus L.M."/>
            <person name="Earl A.S."/>
            <person name="Gibby P.D."/>
            <person name="Hartmann K.A."/>
            <person name="Liu J.E."/>
            <person name="Manci A.M."/>
            <person name="Nielsen D.A."/>
            <person name="Solomon M.B."/>
            <person name="Breakwell D.P."/>
            <person name="Burnett S.H."/>
            <person name="Grose J.H."/>
        </authorList>
    </citation>
    <scope>NUCLEOTIDE SEQUENCE [LARGE SCALE GENOMIC DNA]</scope>
    <source>
        <strain evidence="2 3">16</strain>
    </source>
</reference>
<dbReference type="Proteomes" id="UP000048984">
    <property type="component" value="Unassembled WGS sequence"/>
</dbReference>